<dbReference type="RefSeq" id="WP_205179821.1">
    <property type="nucleotide sequence ID" value="NZ_JAFBFH010000024.1"/>
</dbReference>
<sequence>MKAMADCLIVPKAEFRANERLASERINKMNHFEWLTTQQLLKLGMESGELRSLPLFLCPVNELTRRKCSNDGGCAIINDKEEEYVLVLFGSRNLI</sequence>
<keyword evidence="2" id="KW-1185">Reference proteome</keyword>
<accession>A0ABS2R9D8</accession>
<evidence type="ECO:0000313" key="1">
    <source>
        <dbReference type="EMBL" id="MBM7716261.1"/>
    </source>
</evidence>
<proteinExistence type="predicted"/>
<name>A0ABS2R9D8_9BACI</name>
<comment type="caution">
    <text evidence="1">The sequence shown here is derived from an EMBL/GenBank/DDBJ whole genome shotgun (WGS) entry which is preliminary data.</text>
</comment>
<protein>
    <submittedName>
        <fullName evidence="1">Uncharacterized protein</fullName>
    </submittedName>
</protein>
<reference evidence="1 2" key="1">
    <citation type="submission" date="2021-01" db="EMBL/GenBank/DDBJ databases">
        <title>Genomic Encyclopedia of Type Strains, Phase IV (KMG-IV): sequencing the most valuable type-strain genomes for metagenomic binning, comparative biology and taxonomic classification.</title>
        <authorList>
            <person name="Goeker M."/>
        </authorList>
    </citation>
    <scope>NUCLEOTIDE SEQUENCE [LARGE SCALE GENOMIC DNA]</scope>
    <source>
        <strain evidence="1 2">DSM 105453</strain>
    </source>
</reference>
<evidence type="ECO:0000313" key="2">
    <source>
        <dbReference type="Proteomes" id="UP000823485"/>
    </source>
</evidence>
<organism evidence="1 2">
    <name type="scientific">Siminovitchia thermophila</name>
    <dbReference type="NCBI Taxonomy" id="1245522"/>
    <lineage>
        <taxon>Bacteria</taxon>
        <taxon>Bacillati</taxon>
        <taxon>Bacillota</taxon>
        <taxon>Bacilli</taxon>
        <taxon>Bacillales</taxon>
        <taxon>Bacillaceae</taxon>
        <taxon>Siminovitchia</taxon>
    </lineage>
</organism>
<gene>
    <name evidence="1" type="ORF">JOC94_003281</name>
</gene>
<dbReference type="EMBL" id="JAFBFH010000024">
    <property type="protein sequence ID" value="MBM7716261.1"/>
    <property type="molecule type" value="Genomic_DNA"/>
</dbReference>
<dbReference type="Proteomes" id="UP000823485">
    <property type="component" value="Unassembled WGS sequence"/>
</dbReference>